<dbReference type="Proteomes" id="UP000009168">
    <property type="component" value="Unassembled WGS sequence"/>
</dbReference>
<dbReference type="EMBL" id="GG662845">
    <property type="protein sequence ID" value="EAR87871.2"/>
    <property type="molecule type" value="Genomic_DNA"/>
</dbReference>
<feature type="region of interest" description="Disordered" evidence="2">
    <location>
        <begin position="1581"/>
        <end position="1638"/>
    </location>
</feature>
<feature type="coiled-coil region" evidence="1">
    <location>
        <begin position="938"/>
        <end position="986"/>
    </location>
</feature>
<reference evidence="4" key="1">
    <citation type="journal article" date="2006" name="PLoS Biol.">
        <title>Macronuclear genome sequence of the ciliate Tetrahymena thermophila, a model eukaryote.</title>
        <authorList>
            <person name="Eisen J.A."/>
            <person name="Coyne R.S."/>
            <person name="Wu M."/>
            <person name="Wu D."/>
            <person name="Thiagarajan M."/>
            <person name="Wortman J.R."/>
            <person name="Badger J.H."/>
            <person name="Ren Q."/>
            <person name="Amedeo P."/>
            <person name="Jones K.M."/>
            <person name="Tallon L.J."/>
            <person name="Delcher A.L."/>
            <person name="Salzberg S.L."/>
            <person name="Silva J.C."/>
            <person name="Haas B.J."/>
            <person name="Majoros W.H."/>
            <person name="Farzad M."/>
            <person name="Carlton J.M."/>
            <person name="Smith R.K. Jr."/>
            <person name="Garg J."/>
            <person name="Pearlman R.E."/>
            <person name="Karrer K.M."/>
            <person name="Sun L."/>
            <person name="Manning G."/>
            <person name="Elde N.C."/>
            <person name="Turkewitz A.P."/>
            <person name="Asai D.J."/>
            <person name="Wilkes D.E."/>
            <person name="Wang Y."/>
            <person name="Cai H."/>
            <person name="Collins K."/>
            <person name="Stewart B.A."/>
            <person name="Lee S.R."/>
            <person name="Wilamowska K."/>
            <person name="Weinberg Z."/>
            <person name="Ruzzo W.L."/>
            <person name="Wloga D."/>
            <person name="Gaertig J."/>
            <person name="Frankel J."/>
            <person name="Tsao C.-C."/>
            <person name="Gorovsky M.A."/>
            <person name="Keeling P.J."/>
            <person name="Waller R.F."/>
            <person name="Patron N.J."/>
            <person name="Cherry J.M."/>
            <person name="Stover N.A."/>
            <person name="Krieger C.J."/>
            <person name="del Toro C."/>
            <person name="Ryder H.F."/>
            <person name="Williamson S.C."/>
            <person name="Barbeau R.A."/>
            <person name="Hamilton E.P."/>
            <person name="Orias E."/>
        </authorList>
    </citation>
    <scope>NUCLEOTIDE SEQUENCE [LARGE SCALE GENOMIC DNA]</scope>
    <source>
        <strain evidence="4">SB210</strain>
    </source>
</reference>
<accession>Q22SA1</accession>
<evidence type="ECO:0000256" key="1">
    <source>
        <dbReference type="SAM" id="Coils"/>
    </source>
</evidence>
<feature type="coiled-coil region" evidence="1">
    <location>
        <begin position="399"/>
        <end position="503"/>
    </location>
</feature>
<evidence type="ECO:0000313" key="4">
    <source>
        <dbReference type="Proteomes" id="UP000009168"/>
    </source>
</evidence>
<name>Q22SA1_TETTS</name>
<feature type="compositionally biased region" description="Basic and acidic residues" evidence="2">
    <location>
        <begin position="1878"/>
        <end position="1890"/>
    </location>
</feature>
<feature type="compositionally biased region" description="Basic and acidic residues" evidence="2">
    <location>
        <begin position="1600"/>
        <end position="1611"/>
    </location>
</feature>
<keyword evidence="1" id="KW-0175">Coiled coil</keyword>
<keyword evidence="4" id="KW-1185">Reference proteome</keyword>
<feature type="compositionally biased region" description="Polar residues" evidence="2">
    <location>
        <begin position="166"/>
        <end position="192"/>
    </location>
</feature>
<proteinExistence type="predicted"/>
<dbReference type="RefSeq" id="XP_001008116.2">
    <property type="nucleotide sequence ID" value="XM_001008116.3"/>
</dbReference>
<evidence type="ECO:0000256" key="2">
    <source>
        <dbReference type="SAM" id="MobiDB-lite"/>
    </source>
</evidence>
<feature type="region of interest" description="Disordered" evidence="2">
    <location>
        <begin position="1863"/>
        <end position="1890"/>
    </location>
</feature>
<dbReference type="InParanoid" id="Q22SA1"/>
<evidence type="ECO:0000313" key="3">
    <source>
        <dbReference type="EMBL" id="EAR87871.2"/>
    </source>
</evidence>
<organism evidence="3 4">
    <name type="scientific">Tetrahymena thermophila (strain SB210)</name>
    <dbReference type="NCBI Taxonomy" id="312017"/>
    <lineage>
        <taxon>Eukaryota</taxon>
        <taxon>Sar</taxon>
        <taxon>Alveolata</taxon>
        <taxon>Ciliophora</taxon>
        <taxon>Intramacronucleata</taxon>
        <taxon>Oligohymenophorea</taxon>
        <taxon>Hymenostomatida</taxon>
        <taxon>Tetrahymenina</taxon>
        <taxon>Tetrahymenidae</taxon>
        <taxon>Tetrahymena</taxon>
    </lineage>
</organism>
<feature type="compositionally biased region" description="Polar residues" evidence="2">
    <location>
        <begin position="1"/>
        <end position="26"/>
    </location>
</feature>
<dbReference type="GeneID" id="7832672"/>
<feature type="region of interest" description="Disordered" evidence="2">
    <location>
        <begin position="1"/>
        <end position="27"/>
    </location>
</feature>
<protein>
    <submittedName>
        <fullName evidence="3">Uncharacterized protein</fullName>
    </submittedName>
</protein>
<gene>
    <name evidence="3" type="ORF">TTHERM_00006350</name>
</gene>
<feature type="coiled-coil region" evidence="1">
    <location>
        <begin position="608"/>
        <end position="844"/>
    </location>
</feature>
<dbReference type="KEGG" id="tet:TTHERM_00006350"/>
<feature type="compositionally biased region" description="Basic and acidic residues" evidence="2">
    <location>
        <begin position="1625"/>
        <end position="1638"/>
    </location>
</feature>
<feature type="region of interest" description="Disordered" evidence="2">
    <location>
        <begin position="157"/>
        <end position="196"/>
    </location>
</feature>
<feature type="compositionally biased region" description="Polar residues" evidence="2">
    <location>
        <begin position="1582"/>
        <end position="1599"/>
    </location>
</feature>
<sequence>MNTYQPQIGTPSTKLSNTYQTPSSKNATSTVQYQTFTTTAAIPQYQYVTITQQAPATGTTTVVNSSVAPIQQSGIRYSQQLVTQLASPQQQTGIIGQPLTVSSYQIQNANINSVSSPRISAAPVQVTSPANNSDLAQSIINKYKSISQSQQIIQQIQQKQQANSNGATQSQGMRQSSTPNNLNSLAQTQKPDLSSPKINYESIQTKISHPIEIAPYSPQYSSPIQAKFFQTESSTKNSAIQQQQQQQQNIFTYQPYRDTSRNASNYVPSTIQNVPENGGTLNTYKSNGNLNQSFNQLNTSKFNSISMIPDKVSDKLIDEFQKLTESNLKFFMQNKQKWKEIEESLKHENDDLKLKISMLHESYSQINKSMIGGAAGTKPDISFSIQKDLDIATTYEQKVLLIQKELERSHKELEDYRKKNQEAQKKNDELNHTCTQLNEQLNTVIQKTIEGKTVQIDEYKLDQVKQQYERKLYEEQQQYSQNLQNMKNQISELETSLIQEKATTQKLQTDILNLTNDQIIVGSNNTKSSPSYNNQQIENIKSEYENIISVQRQQFNQELLNVNQKIYELESSLTTEKFNNKKLQGEIQNLSTLVAEQSRIYDPVASSSANSEETKRKHEEMLSNLRKQHQEEINRISSQIALLEYQLANEKTTNQKLQNEIQNISISQININSTKIPETQIQDKELQIQQLKKQFEETVLNQKIAYEQEVQKMNKQVEILEQSLIEEKTNSKKLEYEIQNISCQYGNNNDEEIQNLKKQVEELHNQNLKINQQNMELTQTQLAMAQLANENNPNTDNLLSEIQNLKNLNETLNLKNEELVQAKEKEIQERTEEYRMIIQKMEQESFSVIQHVEERGEKEVRNQANNMDSILYENQIEELNETIRQLQQQLEVQHVPNSQKQLTESPEVVRIYKKEDNLINIQENFVNQDEEDSSQLQQKDEQQEIISLKEEVVKQREECDKLKEKIEQEYNTNEDLRQNLSKIVTESEEQDTKYKKQISDIESKLFLHIKEIAEKKQLIEDLEKSKKALAEQVFSYEEKEHNLHQQVVEAKEQLAKIQAETKFQIQEAEKRHSTSSSQILNENEMKISKLKSEIQQVQSEYQLKIQQSEQQYTTQINQLNSQIQTLTNQTQEKNALIEEKERKIEEQIQVAKKFEERIAEMVKEREDLLKHDKDIELQSKQLKEIMEKEYKHQLDVQISLAKKLETELEASKQKYQSQVDLFNEQVKKCQVLEVQLNENKEKQQQLELQWNNQKKEIEEQNNQVQFELKNKLSELEKTIASQTHEEHQLKNDLEKYQNQLAQIAGQLNQKETQLNLFKKENSALSSKIQQIDEENNTEKQELTQKIEKLEAQQAELQQKYDKQVKQYERVKKEKEENDLLADEEIHKLKQNYEALLESEKAAKEDVKKEFITKVDELKIQVARHDTKTRQTEDKHQKQVKTLEKEVESLKQLNNKKIETMKTIQETCKKLEEEKGQLESQYKKKEQKFIDELKEKNEEIEVLTQQKKKINEIQNELQEKLIAEQKKVSELSENQEKLAKELQQSEEKKISIEKEWIQKNQQTIAEYESKISEKDAEFEKILSSKQGDSSQQIQELSSKNMKQEKEFREKENNLNNKINTLQSSVKNHEEKLKSLEEENSKLSTQLSEKIAVLNKEIDTHKASIKENQNQIEAFEKEIKEKNQIIKNLESDKSDLEEKTLKQEEKIVLISTQLEQTKASKKEIEDKLSRKIKEKETEQNIISQDYNQKIQVYKQTIEHLQNNSRQGDINFSQDLKFSQISKITDNLSDNNSHDEQADKLSGKELSQRLMSGVAALSQSRASVSSIRSKEETRSMYKKLSQMSMATAAMMSVKRDYVSLKELAKSIDDHDVNNTSNQEDIDPRLTKSEIQHK</sequence>
<feature type="compositionally biased region" description="Polar residues" evidence="2">
    <location>
        <begin position="1612"/>
        <end position="1624"/>
    </location>
</feature>
<dbReference type="HOGENOM" id="CLU_235978_0_0_1"/>